<proteinExistence type="predicted"/>
<organism evidence="2">
    <name type="scientific">viral metagenome</name>
    <dbReference type="NCBI Taxonomy" id="1070528"/>
    <lineage>
        <taxon>unclassified sequences</taxon>
        <taxon>metagenomes</taxon>
        <taxon>organismal metagenomes</taxon>
    </lineage>
</organism>
<evidence type="ECO:0000256" key="1">
    <source>
        <dbReference type="SAM" id="MobiDB-lite"/>
    </source>
</evidence>
<dbReference type="EMBL" id="MN740609">
    <property type="protein sequence ID" value="QHU35508.1"/>
    <property type="molecule type" value="Genomic_DNA"/>
</dbReference>
<evidence type="ECO:0000313" key="2">
    <source>
        <dbReference type="EMBL" id="QHU35508.1"/>
    </source>
</evidence>
<dbReference type="AlphaFoldDB" id="A0A6C0LZP7"/>
<name>A0A6C0LZP7_9ZZZZ</name>
<accession>A0A6C0LZP7</accession>
<feature type="region of interest" description="Disordered" evidence="1">
    <location>
        <begin position="1"/>
        <end position="21"/>
    </location>
</feature>
<reference evidence="2" key="1">
    <citation type="journal article" date="2020" name="Nature">
        <title>Giant virus diversity and host interactions through global metagenomics.</title>
        <authorList>
            <person name="Schulz F."/>
            <person name="Roux S."/>
            <person name="Paez-Espino D."/>
            <person name="Jungbluth S."/>
            <person name="Walsh D.A."/>
            <person name="Denef V.J."/>
            <person name="McMahon K.D."/>
            <person name="Konstantinidis K.T."/>
            <person name="Eloe-Fadrosh E.A."/>
            <person name="Kyrpides N.C."/>
            <person name="Woyke T."/>
        </authorList>
    </citation>
    <scope>NUCLEOTIDE SEQUENCE</scope>
    <source>
        <strain evidence="2">GVMAG-S-1029409-49</strain>
    </source>
</reference>
<sequence>MTDDMFGGRCSSTDVDPITQEPLGETDDVIVFVPENNQRAGFCISREALLQYWESDSSWLYGDCRGHPINVEAYPDRYCRKYYKLPHTNSSMLSGVVDMIKNNPRVDV</sequence>
<protein>
    <submittedName>
        <fullName evidence="2">Uncharacterized protein</fullName>
    </submittedName>
</protein>